<proteinExistence type="predicted"/>
<name>A0AAV2JV93_KNICA</name>
<dbReference type="AlphaFoldDB" id="A0AAV2JV93"/>
<protein>
    <submittedName>
        <fullName evidence="2">Uncharacterized protein</fullName>
    </submittedName>
</protein>
<evidence type="ECO:0000256" key="1">
    <source>
        <dbReference type="SAM" id="MobiDB-lite"/>
    </source>
</evidence>
<evidence type="ECO:0000313" key="3">
    <source>
        <dbReference type="Proteomes" id="UP001497482"/>
    </source>
</evidence>
<dbReference type="EMBL" id="OZ035836">
    <property type="protein sequence ID" value="CAL1579492.1"/>
    <property type="molecule type" value="Genomic_DNA"/>
</dbReference>
<feature type="compositionally biased region" description="Basic and acidic residues" evidence="1">
    <location>
        <begin position="110"/>
        <end position="120"/>
    </location>
</feature>
<sequence length="143" mass="15097">MSTSSVALVYATSPPNPPSSYTLTRASRGPGYSWRRLSHGSDTKALNGESCVSSSGGKGEAGPSPQRLGVGGAVAMEEREPPQWSLQRASSHHGCQRSAQSPRHTFLSRDTTERERERGCPRAPIDSPGCPQSGRLSPHAGGL</sequence>
<evidence type="ECO:0000313" key="2">
    <source>
        <dbReference type="EMBL" id="CAL1579492.1"/>
    </source>
</evidence>
<organism evidence="2 3">
    <name type="scientific">Knipowitschia caucasica</name>
    <name type="common">Caucasian dwarf goby</name>
    <name type="synonym">Pomatoschistus caucasicus</name>
    <dbReference type="NCBI Taxonomy" id="637954"/>
    <lineage>
        <taxon>Eukaryota</taxon>
        <taxon>Metazoa</taxon>
        <taxon>Chordata</taxon>
        <taxon>Craniata</taxon>
        <taxon>Vertebrata</taxon>
        <taxon>Euteleostomi</taxon>
        <taxon>Actinopterygii</taxon>
        <taxon>Neopterygii</taxon>
        <taxon>Teleostei</taxon>
        <taxon>Neoteleostei</taxon>
        <taxon>Acanthomorphata</taxon>
        <taxon>Gobiaria</taxon>
        <taxon>Gobiiformes</taxon>
        <taxon>Gobioidei</taxon>
        <taxon>Gobiidae</taxon>
        <taxon>Gobiinae</taxon>
        <taxon>Knipowitschia</taxon>
    </lineage>
</organism>
<feature type="region of interest" description="Disordered" evidence="1">
    <location>
        <begin position="1"/>
        <end position="143"/>
    </location>
</feature>
<dbReference type="Proteomes" id="UP001497482">
    <property type="component" value="Chromosome 14"/>
</dbReference>
<keyword evidence="3" id="KW-1185">Reference proteome</keyword>
<reference evidence="2 3" key="1">
    <citation type="submission" date="2024-04" db="EMBL/GenBank/DDBJ databases">
        <authorList>
            <person name="Waldvogel A.-M."/>
            <person name="Schoenle A."/>
        </authorList>
    </citation>
    <scope>NUCLEOTIDE SEQUENCE [LARGE SCALE GENOMIC DNA]</scope>
</reference>
<accession>A0AAV2JV93</accession>
<gene>
    <name evidence="2" type="ORF">KC01_LOCUS10538</name>
</gene>